<evidence type="ECO:0000313" key="2">
    <source>
        <dbReference type="EMBL" id="KIO00072.1"/>
    </source>
</evidence>
<dbReference type="EMBL" id="KN832064">
    <property type="protein sequence ID" value="KIN95555.1"/>
    <property type="molecule type" value="Genomic_DNA"/>
</dbReference>
<reference evidence="3" key="2">
    <citation type="submission" date="2015-01" db="EMBL/GenBank/DDBJ databases">
        <title>Evolutionary Origins and Diversification of the Mycorrhizal Mutualists.</title>
        <authorList>
            <consortium name="DOE Joint Genome Institute"/>
            <consortium name="Mycorrhizal Genomics Consortium"/>
            <person name="Kohler A."/>
            <person name="Kuo A."/>
            <person name="Nagy L.G."/>
            <person name="Floudas D."/>
            <person name="Copeland A."/>
            <person name="Barry K.W."/>
            <person name="Cichocki N."/>
            <person name="Veneault-Fourrey C."/>
            <person name="LaButti K."/>
            <person name="Lindquist E.A."/>
            <person name="Lipzen A."/>
            <person name="Lundell T."/>
            <person name="Morin E."/>
            <person name="Murat C."/>
            <person name="Riley R."/>
            <person name="Ohm R."/>
            <person name="Sun H."/>
            <person name="Tunlid A."/>
            <person name="Henrissat B."/>
            <person name="Grigoriev I.V."/>
            <person name="Hibbett D.S."/>
            <person name="Martin F."/>
        </authorList>
    </citation>
    <scope>NUCLEOTIDE SEQUENCE [LARGE SCALE GENOMIC DNA]</scope>
    <source>
        <strain evidence="3">Marx 270</strain>
    </source>
</reference>
<keyword evidence="3" id="KW-1185">Reference proteome</keyword>
<sequence length="91" mass="10332">MASIVHVLPAPVSFVSHTVASGFRLYLPYRLLNTFSSFKEVRAEPRICCSPVSLWLSSTRSLESHFPRNTRLDLRCIRDTSSRLHGTDLQV</sequence>
<evidence type="ECO:0000313" key="1">
    <source>
        <dbReference type="EMBL" id="KIN95555.1"/>
    </source>
</evidence>
<gene>
    <name evidence="2" type="ORF">M404DRAFT_1004194</name>
    <name evidence="1" type="ORF">M404DRAFT_1007341</name>
</gene>
<reference evidence="1" key="3">
    <citation type="submission" date="2015-02" db="EMBL/GenBank/DDBJ databases">
        <title>Evolutionary Origins and Diversification of the Mycorrhizal Mutualists.</title>
        <authorList>
            <consortium name="DOE Joint Genome Institute"/>
            <consortium name="Mycorrhizal Genomics Consortium"/>
            <person name="Kohler A."/>
            <person name="Kuo A."/>
            <person name="Nagy L.G."/>
            <person name="Floudas D."/>
            <person name="Copeland A."/>
            <person name="Barry K.W."/>
            <person name="Cichocki N."/>
            <person name="Veneault-Fourrey C."/>
            <person name="LaButti K."/>
            <person name="Lindquist E.A."/>
            <person name="Lipzen A."/>
            <person name="Lundell T."/>
            <person name="Morin E."/>
            <person name="Murat C."/>
            <person name="Riley R."/>
            <person name="Ohm R."/>
            <person name="Sun H."/>
            <person name="Tunlid A."/>
            <person name="Henrissat B."/>
            <person name="Grigoriev I.V."/>
            <person name="Hibbett D.S."/>
            <person name="Martin F."/>
        </authorList>
    </citation>
    <scope>NUCLEOTIDE SEQUENCE</scope>
    <source>
        <strain evidence="1 3">Marx 270</strain>
    </source>
</reference>
<dbReference type="AlphaFoldDB" id="A0A0C3NIN6"/>
<protein>
    <submittedName>
        <fullName evidence="1">Uncharacterized protein</fullName>
    </submittedName>
</protein>
<evidence type="ECO:0000313" key="3">
    <source>
        <dbReference type="Proteomes" id="UP000054217"/>
    </source>
</evidence>
<dbReference type="HOGENOM" id="CLU_2427910_0_0_1"/>
<dbReference type="Proteomes" id="UP000054217">
    <property type="component" value="Unassembled WGS sequence"/>
</dbReference>
<accession>A0A0C3NIN6</accession>
<organism evidence="1 3">
    <name type="scientific">Pisolithus tinctorius Marx 270</name>
    <dbReference type="NCBI Taxonomy" id="870435"/>
    <lineage>
        <taxon>Eukaryota</taxon>
        <taxon>Fungi</taxon>
        <taxon>Dikarya</taxon>
        <taxon>Basidiomycota</taxon>
        <taxon>Agaricomycotina</taxon>
        <taxon>Agaricomycetes</taxon>
        <taxon>Agaricomycetidae</taxon>
        <taxon>Boletales</taxon>
        <taxon>Sclerodermatineae</taxon>
        <taxon>Pisolithaceae</taxon>
        <taxon>Pisolithus</taxon>
    </lineage>
</organism>
<dbReference type="EMBL" id="KN831999">
    <property type="protein sequence ID" value="KIO00072.1"/>
    <property type="molecule type" value="Genomic_DNA"/>
</dbReference>
<proteinExistence type="predicted"/>
<name>A0A0C3NIN6_PISTI</name>
<reference evidence="1 3" key="1">
    <citation type="submission" date="2014-04" db="EMBL/GenBank/DDBJ databases">
        <authorList>
            <consortium name="DOE Joint Genome Institute"/>
            <person name="Kuo A."/>
            <person name="Kohler A."/>
            <person name="Costa M.D."/>
            <person name="Nagy L.G."/>
            <person name="Floudas D."/>
            <person name="Copeland A."/>
            <person name="Barry K.W."/>
            <person name="Cichocki N."/>
            <person name="Veneault-Fourrey C."/>
            <person name="LaButti K."/>
            <person name="Lindquist E.A."/>
            <person name="Lipzen A."/>
            <person name="Lundell T."/>
            <person name="Morin E."/>
            <person name="Murat C."/>
            <person name="Sun H."/>
            <person name="Tunlid A."/>
            <person name="Henrissat B."/>
            <person name="Grigoriev I.V."/>
            <person name="Hibbett D.S."/>
            <person name="Martin F."/>
            <person name="Nordberg H.P."/>
            <person name="Cantor M.N."/>
            <person name="Hua S.X."/>
        </authorList>
    </citation>
    <scope>NUCLEOTIDE SEQUENCE [LARGE SCALE GENOMIC DNA]</scope>
    <source>
        <strain evidence="1 3">Marx 270</strain>
    </source>
</reference>
<dbReference type="OrthoDB" id="2710764at2759"/>